<dbReference type="Proteomes" id="UP000232149">
    <property type="component" value="Unassembled WGS sequence"/>
</dbReference>
<dbReference type="Pfam" id="PF08877">
    <property type="entry name" value="MepB-like"/>
    <property type="match status" value="1"/>
</dbReference>
<sequence length="186" mass="21638">MKTDKSDSSFRATEERAAVGNVNSHDAFLKMKKILFDPFGLEPKNILIEKESTEYGACRFELDGLRITFRVAKITPTKTGQFVTLWKRKKEGPIEPYHIKDDVDRYIIFVNFQSRSGQFIFPKTILHEKGILSGKKEGKRGFRVYPPWDLSLNKQAQKTQSWQSDYFMENLSDPIRDKINVRKLLS</sequence>
<name>A0A2M9YND5_9LEPT</name>
<gene>
    <name evidence="2" type="ORF">CH376_07260</name>
    <name evidence="1" type="ORF">CH380_11480</name>
</gene>
<dbReference type="EMBL" id="NPDU01000014">
    <property type="protein sequence ID" value="PJZ62634.1"/>
    <property type="molecule type" value="Genomic_DNA"/>
</dbReference>
<protein>
    <submittedName>
        <fullName evidence="1">MepB protein</fullName>
    </submittedName>
</protein>
<evidence type="ECO:0000313" key="3">
    <source>
        <dbReference type="Proteomes" id="UP000232149"/>
    </source>
</evidence>
<dbReference type="EMBL" id="NPDV01000009">
    <property type="protein sequence ID" value="PJZ53034.1"/>
    <property type="molecule type" value="Genomic_DNA"/>
</dbReference>
<comment type="caution">
    <text evidence="1">The sequence shown here is derived from an EMBL/GenBank/DDBJ whole genome shotgun (WGS) entry which is preliminary data.</text>
</comment>
<evidence type="ECO:0000313" key="1">
    <source>
        <dbReference type="EMBL" id="PJZ53034.1"/>
    </source>
</evidence>
<evidence type="ECO:0000313" key="2">
    <source>
        <dbReference type="EMBL" id="PJZ62634.1"/>
    </source>
</evidence>
<dbReference type="InterPro" id="IPR038231">
    <property type="entry name" value="MepB-like_sf"/>
</dbReference>
<dbReference type="AlphaFoldDB" id="A0A2M9YND5"/>
<dbReference type="Gene3D" id="3.40.1350.140">
    <property type="entry name" value="MepB-like"/>
    <property type="match status" value="1"/>
</dbReference>
<evidence type="ECO:0000313" key="4">
    <source>
        <dbReference type="Proteomes" id="UP000232188"/>
    </source>
</evidence>
<organism evidence="1 4">
    <name type="scientific">Leptospira adleri</name>
    <dbReference type="NCBI Taxonomy" id="2023186"/>
    <lineage>
        <taxon>Bacteria</taxon>
        <taxon>Pseudomonadati</taxon>
        <taxon>Spirochaetota</taxon>
        <taxon>Spirochaetia</taxon>
        <taxon>Leptospirales</taxon>
        <taxon>Leptospiraceae</taxon>
        <taxon>Leptospira</taxon>
    </lineage>
</organism>
<dbReference type="Proteomes" id="UP000232188">
    <property type="component" value="Unassembled WGS sequence"/>
</dbReference>
<proteinExistence type="predicted"/>
<keyword evidence="3" id="KW-1185">Reference proteome</keyword>
<accession>A0A2M9YND5</accession>
<reference evidence="3 4" key="1">
    <citation type="submission" date="2017-07" db="EMBL/GenBank/DDBJ databases">
        <title>Leptospira spp. isolated from tropical soils.</title>
        <authorList>
            <person name="Thibeaux R."/>
            <person name="Iraola G."/>
            <person name="Ferres I."/>
            <person name="Bierque E."/>
            <person name="Girault D."/>
            <person name="Soupe-Gilbert M.-E."/>
            <person name="Picardeau M."/>
            <person name="Goarant C."/>
        </authorList>
    </citation>
    <scope>NUCLEOTIDE SEQUENCE [LARGE SCALE GENOMIC DNA]</scope>
    <source>
        <strain evidence="1 4">FH2-B-C1</strain>
        <strain evidence="2 3">FH2-B-D1</strain>
    </source>
</reference>
<dbReference type="InterPro" id="IPR011235">
    <property type="entry name" value="MepB-like"/>
</dbReference>